<evidence type="ECO:0000256" key="10">
    <source>
        <dbReference type="SAM" id="Phobius"/>
    </source>
</evidence>
<dbReference type="PANTHER" id="PTHR24421:SF10">
    <property type="entry name" value="NITRATE_NITRITE SENSOR PROTEIN NARQ"/>
    <property type="match status" value="1"/>
</dbReference>
<evidence type="ECO:0000313" key="12">
    <source>
        <dbReference type="EMBL" id="MFC7406254.1"/>
    </source>
</evidence>
<name>A0ABW2Q9X4_9MICO</name>
<proteinExistence type="predicted"/>
<evidence type="ECO:0000256" key="4">
    <source>
        <dbReference type="ARBA" id="ARBA00022679"/>
    </source>
</evidence>
<dbReference type="InterPro" id="IPR036890">
    <property type="entry name" value="HATPase_C_sf"/>
</dbReference>
<evidence type="ECO:0000256" key="7">
    <source>
        <dbReference type="ARBA" id="ARBA00022840"/>
    </source>
</evidence>
<feature type="transmembrane region" description="Helical" evidence="10">
    <location>
        <begin position="259"/>
        <end position="277"/>
    </location>
</feature>
<dbReference type="PANTHER" id="PTHR24421">
    <property type="entry name" value="NITRATE/NITRITE SENSOR PROTEIN NARX-RELATED"/>
    <property type="match status" value="1"/>
</dbReference>
<evidence type="ECO:0000256" key="8">
    <source>
        <dbReference type="ARBA" id="ARBA00023012"/>
    </source>
</evidence>
<dbReference type="Pfam" id="PF02518">
    <property type="entry name" value="HATPase_c"/>
    <property type="match status" value="1"/>
</dbReference>
<feature type="domain" description="Histidine kinase/HSP90-like ATPase" evidence="11">
    <location>
        <begin position="589"/>
        <end position="684"/>
    </location>
</feature>
<feature type="transmembrane region" description="Helical" evidence="10">
    <location>
        <begin position="38"/>
        <end position="61"/>
    </location>
</feature>
<comment type="catalytic activity">
    <reaction evidence="1">
        <text>ATP + protein L-histidine = ADP + protein N-phospho-L-histidine.</text>
        <dbReference type="EC" id="2.7.13.3"/>
    </reaction>
</comment>
<dbReference type="RefSeq" id="WP_382395493.1">
    <property type="nucleotide sequence ID" value="NZ_JBHTCQ010000003.1"/>
</dbReference>
<evidence type="ECO:0000256" key="3">
    <source>
        <dbReference type="ARBA" id="ARBA00022553"/>
    </source>
</evidence>
<sequence length="699" mass="73208">MERVAARRPWATVAATAISAAVVVAVGSLWLRGRSVEVMYGLFVLHNAPTALMLSWVGRLVVRRRPGNPIGRLLLVVAALGAAHVVVAALADVGMVQWGHSAPIPTVPDLIPARMPAAASVPLWFMNWLWLPQVVLLVTVLPAIFPDGHLPGPRWRFVLRLGAAGGVLALAGLVVDGWPAADWAVGSEPVVVPLLLLPGFALLAAATLGALAAMVVRWRHTAADQRRPFQVVGTAVTLLAVLCLATYPWPWMWTPTSLVALQLVLLAYALAVARLRVHDLEPVLARRTVVVGLSVVVTALVAAAIVAVGWVAARMSDNDLLPLVAVGLVALGVEPVRRVTSRLITRAVYHLGTDHTQVVSQMAAQASAGAATDLLAGVVDVLRRATGSARAEAWLREHGELVLAATSGREGAFGTVLAAPVVSHDEQLGELRLLADVPGDLPRWSHQLLADVSHITAAALYNARLSAALEHQLVELRSSRRRLVEAQDAARRSIERDLHDGAQAQLIALRLRLAVIQAALPAPGDLAADLGEVAAGIDGAVDTLRVLAHGLQPPILDQAGVAAALRAHARGLPVPVDVSADGVARYDAAIESAVYFACLEAIQNALKHSGAGRIQVELSVDGGTLTFSVRDDGVGFDRYRTDDDRATSGLVNIGDRLAAVGGTLTIESGSGDGARICGSVPVPDLPSATGSSTPRPPGP</sequence>
<organism evidence="12 13">
    <name type="scientific">Georgenia alba</name>
    <dbReference type="NCBI Taxonomy" id="2233858"/>
    <lineage>
        <taxon>Bacteria</taxon>
        <taxon>Bacillati</taxon>
        <taxon>Actinomycetota</taxon>
        <taxon>Actinomycetes</taxon>
        <taxon>Micrococcales</taxon>
        <taxon>Bogoriellaceae</taxon>
        <taxon>Georgenia</taxon>
    </lineage>
</organism>
<dbReference type="SUPFAM" id="SSF55874">
    <property type="entry name" value="ATPase domain of HSP90 chaperone/DNA topoisomerase II/histidine kinase"/>
    <property type="match status" value="1"/>
</dbReference>
<feature type="transmembrane region" description="Helical" evidence="10">
    <location>
        <begin position="195"/>
        <end position="216"/>
    </location>
</feature>
<keyword evidence="10" id="KW-0472">Membrane</keyword>
<dbReference type="GO" id="GO:0005524">
    <property type="term" value="F:ATP binding"/>
    <property type="evidence" value="ECO:0007669"/>
    <property type="project" value="UniProtKB-KW"/>
</dbReference>
<dbReference type="Pfam" id="PF07730">
    <property type="entry name" value="HisKA_3"/>
    <property type="match status" value="1"/>
</dbReference>
<dbReference type="InterPro" id="IPR011712">
    <property type="entry name" value="Sig_transdc_His_kin_sub3_dim/P"/>
</dbReference>
<keyword evidence="13" id="KW-1185">Reference proteome</keyword>
<accession>A0ABW2Q9X4</accession>
<dbReference type="InterPro" id="IPR050482">
    <property type="entry name" value="Sensor_HK_TwoCompSys"/>
</dbReference>
<keyword evidence="10" id="KW-0812">Transmembrane</keyword>
<keyword evidence="6" id="KW-0418">Kinase</keyword>
<evidence type="ECO:0000259" key="11">
    <source>
        <dbReference type="SMART" id="SM00387"/>
    </source>
</evidence>
<feature type="transmembrane region" description="Helical" evidence="10">
    <location>
        <begin position="73"/>
        <end position="91"/>
    </location>
</feature>
<keyword evidence="8" id="KW-0902">Two-component regulatory system</keyword>
<keyword evidence="5" id="KW-0547">Nucleotide-binding</keyword>
<dbReference type="Gene3D" id="1.20.5.1930">
    <property type="match status" value="1"/>
</dbReference>
<dbReference type="Proteomes" id="UP001596455">
    <property type="component" value="Unassembled WGS sequence"/>
</dbReference>
<evidence type="ECO:0000256" key="2">
    <source>
        <dbReference type="ARBA" id="ARBA00012438"/>
    </source>
</evidence>
<evidence type="ECO:0000256" key="5">
    <source>
        <dbReference type="ARBA" id="ARBA00022741"/>
    </source>
</evidence>
<dbReference type="EMBL" id="JBHTCQ010000003">
    <property type="protein sequence ID" value="MFC7406254.1"/>
    <property type="molecule type" value="Genomic_DNA"/>
</dbReference>
<keyword evidence="7 12" id="KW-0067">ATP-binding</keyword>
<keyword evidence="3" id="KW-0597">Phosphoprotein</keyword>
<protein>
    <recommendedName>
        <fullName evidence="2">histidine kinase</fullName>
        <ecNumber evidence="2">2.7.13.3</ecNumber>
    </recommendedName>
</protein>
<dbReference type="EC" id="2.7.13.3" evidence="2"/>
<dbReference type="InterPro" id="IPR003594">
    <property type="entry name" value="HATPase_dom"/>
</dbReference>
<feature type="transmembrane region" description="Helical" evidence="10">
    <location>
        <begin position="12"/>
        <end position="32"/>
    </location>
</feature>
<dbReference type="SUPFAM" id="SSF55781">
    <property type="entry name" value="GAF domain-like"/>
    <property type="match status" value="1"/>
</dbReference>
<feature type="transmembrane region" description="Helical" evidence="10">
    <location>
        <begin position="125"/>
        <end position="145"/>
    </location>
</feature>
<evidence type="ECO:0000256" key="9">
    <source>
        <dbReference type="SAM" id="MobiDB-lite"/>
    </source>
</evidence>
<feature type="region of interest" description="Disordered" evidence="9">
    <location>
        <begin position="680"/>
        <end position="699"/>
    </location>
</feature>
<gene>
    <name evidence="12" type="ORF">ACFQQL_14135</name>
</gene>
<feature type="transmembrane region" description="Helical" evidence="10">
    <location>
        <begin position="157"/>
        <end position="175"/>
    </location>
</feature>
<keyword evidence="10" id="KW-1133">Transmembrane helix</keyword>
<reference evidence="13" key="1">
    <citation type="journal article" date="2019" name="Int. J. Syst. Evol. Microbiol.">
        <title>The Global Catalogue of Microorganisms (GCM) 10K type strain sequencing project: providing services to taxonomists for standard genome sequencing and annotation.</title>
        <authorList>
            <consortium name="The Broad Institute Genomics Platform"/>
            <consortium name="The Broad Institute Genome Sequencing Center for Infectious Disease"/>
            <person name="Wu L."/>
            <person name="Ma J."/>
        </authorList>
    </citation>
    <scope>NUCLEOTIDE SEQUENCE [LARGE SCALE GENOMIC DNA]</scope>
    <source>
        <strain evidence="13">JCM 1490</strain>
    </source>
</reference>
<evidence type="ECO:0000256" key="1">
    <source>
        <dbReference type="ARBA" id="ARBA00000085"/>
    </source>
</evidence>
<dbReference type="Gene3D" id="3.30.565.10">
    <property type="entry name" value="Histidine kinase-like ATPase, C-terminal domain"/>
    <property type="match status" value="1"/>
</dbReference>
<comment type="caution">
    <text evidence="12">The sequence shown here is derived from an EMBL/GenBank/DDBJ whole genome shotgun (WGS) entry which is preliminary data.</text>
</comment>
<evidence type="ECO:0000313" key="13">
    <source>
        <dbReference type="Proteomes" id="UP001596455"/>
    </source>
</evidence>
<dbReference type="CDD" id="cd16917">
    <property type="entry name" value="HATPase_UhpB-NarQ-NarX-like"/>
    <property type="match status" value="1"/>
</dbReference>
<keyword evidence="4" id="KW-0808">Transferase</keyword>
<feature type="transmembrane region" description="Helical" evidence="10">
    <location>
        <begin position="289"/>
        <end position="313"/>
    </location>
</feature>
<evidence type="ECO:0000256" key="6">
    <source>
        <dbReference type="ARBA" id="ARBA00022777"/>
    </source>
</evidence>
<feature type="transmembrane region" description="Helical" evidence="10">
    <location>
        <begin position="228"/>
        <end position="247"/>
    </location>
</feature>
<dbReference type="SMART" id="SM00387">
    <property type="entry name" value="HATPase_c"/>
    <property type="match status" value="1"/>
</dbReference>